<keyword evidence="3" id="KW-0408">Iron</keyword>
<dbReference type="Gene3D" id="3.10.120.10">
    <property type="entry name" value="Cytochrome b5-like heme/steroid binding domain"/>
    <property type="match status" value="1"/>
</dbReference>
<keyword evidence="7" id="KW-1185">Reference proteome</keyword>
<dbReference type="Pfam" id="PF00487">
    <property type="entry name" value="FA_desaturase"/>
    <property type="match status" value="1"/>
</dbReference>
<dbReference type="InterPro" id="IPR001199">
    <property type="entry name" value="Cyt_B5-like_heme/steroid-bd"/>
</dbReference>
<dbReference type="SMART" id="SM01117">
    <property type="entry name" value="Cyt-b5"/>
    <property type="match status" value="1"/>
</dbReference>
<gene>
    <name evidence="6" type="ORF">CHILSU_LOCUS10707</name>
</gene>
<keyword evidence="4" id="KW-0472">Membrane</keyword>
<dbReference type="InterPro" id="IPR018506">
    <property type="entry name" value="Cyt_B5_heme-BS"/>
</dbReference>
<evidence type="ECO:0000256" key="4">
    <source>
        <dbReference type="SAM" id="Phobius"/>
    </source>
</evidence>
<dbReference type="Proteomes" id="UP001153292">
    <property type="component" value="Chromosome 8"/>
</dbReference>
<dbReference type="InterPro" id="IPR005804">
    <property type="entry name" value="FA_desaturase_dom"/>
</dbReference>
<evidence type="ECO:0000313" key="6">
    <source>
        <dbReference type="EMBL" id="CAH0407308.1"/>
    </source>
</evidence>
<evidence type="ECO:0000256" key="2">
    <source>
        <dbReference type="ARBA" id="ARBA00022723"/>
    </source>
</evidence>
<evidence type="ECO:0000256" key="1">
    <source>
        <dbReference type="ARBA" id="ARBA00022617"/>
    </source>
</evidence>
<dbReference type="SUPFAM" id="SSF55856">
    <property type="entry name" value="Cytochrome b5-like heme/steroid binding domain"/>
    <property type="match status" value="1"/>
</dbReference>
<protein>
    <recommendedName>
        <fullName evidence="5">Cytochrome b5 heme-binding domain-containing protein</fullName>
    </recommendedName>
</protein>
<name>A0ABN8BCY5_CHISP</name>
<feature type="transmembrane region" description="Helical" evidence="4">
    <location>
        <begin position="142"/>
        <end position="162"/>
    </location>
</feature>
<feature type="transmembrane region" description="Helical" evidence="4">
    <location>
        <begin position="168"/>
        <end position="190"/>
    </location>
</feature>
<dbReference type="PROSITE" id="PS00191">
    <property type="entry name" value="CYTOCHROME_B5_1"/>
    <property type="match status" value="1"/>
</dbReference>
<keyword evidence="1" id="KW-0349">Heme</keyword>
<sequence>MAPDSEKRQISFPQLHYPANRGEFPQMPLQWINSRKIHDGAEGLWRIHDGLYDLTPFIPNHPGGSYWLTCTKGTDITEAFETHHLKGVAEKLLPKYFVRKAVTPRNSPFTFENEDFYKTLKTKIMENLNIIPKDERNKSDAIVTYLLAAFFVLSPLSCWAISDYNFLLGAMLIISNSYVLSALVCCGHNYSHRADNWRMYLMNLSGMTVDEWRISHVLSHHGYTNTANDVELVLFEPMLQYLPLRNKPIWAQMGAFYWPVIYCFAFLNGFVKETSAAIAKFQGKTLTWDFILPFVLPTWMLLAGGLPSHWTFIVWLATMMIGSFFFVLYGLTAGHHAHTNFFEGDVPRNEYMDWGVFQLDTVIERIDYAGDNFKSLTRFGDHALHHLFPTLDHAELKYLYPIFIDHCKKFDTQLRTTTFYQALLSNVKQIIRKRPLNFRDSPPRRLNGVKMNFYSNK</sequence>
<dbReference type="PANTHER" id="PTHR16740:SF1">
    <property type="entry name" value="CYTOCHROME B5-RELATED PROTEIN-RELATED"/>
    <property type="match status" value="1"/>
</dbReference>
<feature type="transmembrane region" description="Helical" evidence="4">
    <location>
        <begin position="286"/>
        <end position="306"/>
    </location>
</feature>
<dbReference type="EMBL" id="OU963901">
    <property type="protein sequence ID" value="CAH0407308.1"/>
    <property type="molecule type" value="Genomic_DNA"/>
</dbReference>
<accession>A0ABN8BCY5</accession>
<keyword evidence="2" id="KW-0479">Metal-binding</keyword>
<dbReference type="InterPro" id="IPR053100">
    <property type="entry name" value="Cytochrome_b5-related"/>
</dbReference>
<evidence type="ECO:0000256" key="3">
    <source>
        <dbReference type="ARBA" id="ARBA00023004"/>
    </source>
</evidence>
<dbReference type="Pfam" id="PF00173">
    <property type="entry name" value="Cyt-b5"/>
    <property type="match status" value="1"/>
</dbReference>
<dbReference type="InterPro" id="IPR036400">
    <property type="entry name" value="Cyt_B5-like_heme/steroid_sf"/>
</dbReference>
<reference evidence="6" key="1">
    <citation type="submission" date="2021-12" db="EMBL/GenBank/DDBJ databases">
        <authorList>
            <person name="King R."/>
        </authorList>
    </citation>
    <scope>NUCLEOTIDE SEQUENCE</scope>
</reference>
<evidence type="ECO:0000259" key="5">
    <source>
        <dbReference type="SMART" id="SM01117"/>
    </source>
</evidence>
<organism evidence="6 7">
    <name type="scientific">Chilo suppressalis</name>
    <name type="common">Asiatic rice borer moth</name>
    <dbReference type="NCBI Taxonomy" id="168631"/>
    <lineage>
        <taxon>Eukaryota</taxon>
        <taxon>Metazoa</taxon>
        <taxon>Ecdysozoa</taxon>
        <taxon>Arthropoda</taxon>
        <taxon>Hexapoda</taxon>
        <taxon>Insecta</taxon>
        <taxon>Pterygota</taxon>
        <taxon>Neoptera</taxon>
        <taxon>Endopterygota</taxon>
        <taxon>Lepidoptera</taxon>
        <taxon>Glossata</taxon>
        <taxon>Ditrysia</taxon>
        <taxon>Pyraloidea</taxon>
        <taxon>Crambidae</taxon>
        <taxon>Crambinae</taxon>
        <taxon>Chilo</taxon>
    </lineage>
</organism>
<keyword evidence="4" id="KW-1133">Transmembrane helix</keyword>
<feature type="domain" description="Cytochrome b5 heme-binding" evidence="5">
    <location>
        <begin position="32"/>
        <end position="102"/>
    </location>
</feature>
<feature type="transmembrane region" description="Helical" evidence="4">
    <location>
        <begin position="312"/>
        <end position="331"/>
    </location>
</feature>
<dbReference type="PANTHER" id="PTHR16740">
    <property type="entry name" value="CYTOCHROME B5-RELATED PROTEIN-RELATED"/>
    <property type="match status" value="1"/>
</dbReference>
<keyword evidence="4" id="KW-0812">Transmembrane</keyword>
<proteinExistence type="predicted"/>
<evidence type="ECO:0000313" key="7">
    <source>
        <dbReference type="Proteomes" id="UP001153292"/>
    </source>
</evidence>